<reference evidence="1" key="1">
    <citation type="submission" date="2021-08" db="EMBL/GenBank/DDBJ databases">
        <title>Novel anaerobic bacterium isolated from sea squirt in East Sea, Republic of Korea.</title>
        <authorList>
            <person name="Nguyen T.H."/>
            <person name="Li Z."/>
            <person name="Lee Y.-J."/>
            <person name="Ko J."/>
            <person name="Kim S.-G."/>
        </authorList>
    </citation>
    <scope>NUCLEOTIDE SEQUENCE</scope>
    <source>
        <strain evidence="1">KCTC 25031</strain>
    </source>
</reference>
<evidence type="ECO:0000313" key="2">
    <source>
        <dbReference type="Proteomes" id="UP000826212"/>
    </source>
</evidence>
<protein>
    <submittedName>
        <fullName evidence="1">Glycoside hydrolase family 18 protein</fullName>
    </submittedName>
</protein>
<keyword evidence="1" id="KW-0378">Hydrolase</keyword>
<dbReference type="EMBL" id="CP081303">
    <property type="protein sequence ID" value="QZE12929.1"/>
    <property type="molecule type" value="Genomic_DNA"/>
</dbReference>
<evidence type="ECO:0000313" key="1">
    <source>
        <dbReference type="EMBL" id="QZE12929.1"/>
    </source>
</evidence>
<sequence>MKRVNIFLSFAFVSLLLLGSISCSRSTNSMSLSGKKDKDRYSIREDIFNKASATLKGDVKFIRENRPSISYDEHVVWGFVDVIQPSDKRSKPNKIVFDLSQKAASQYIESISIYQTNDLELDSKDKPLAKHLVVKGDRDAKINFDRHINFTDGKAKLIVSIYLRSDIPEDTNIELDPKGFFFNKGRSIYAAKMADSHKPRYIPLVYTKSTPLAQREWKHSMYNVAFIKLNKEMTYRRSQIEPSVFSHVFLSDFRIATDNSIFLARKGSFIIDQAELINSLHQKGVRVYINLVAGIDRDDQFRLDYFTSLLSDENHMTEFALSLKDMLNRNNLDGVNINFKSFKETGLNRKEHLCRFIQVLNTTFKEQSDRNLSVTASVTTDYRAWDYDEIAKSTEFVTASLYGFSRKFSSPLNIVKKRVKELYAKGVPPNKLVPIFPLYGNRWVVNKMNDRHLMLVGYIPMKFHKVYEGGEAVWHEKEQCYTYDYKDDKDWIRVYAEDQKSISAKLKFVNEEKLLGFGWFNIGNEAPDQAEMLTNLFEKYNEI</sequence>
<gene>
    <name evidence="1" type="ORF">K4L44_10045</name>
</gene>
<keyword evidence="2" id="KW-1185">Reference proteome</keyword>
<dbReference type="Proteomes" id="UP000826212">
    <property type="component" value="Chromosome"/>
</dbReference>
<organism evidence="1 2">
    <name type="scientific">Halosquirtibacter laminarini</name>
    <dbReference type="NCBI Taxonomy" id="3374600"/>
    <lineage>
        <taxon>Bacteria</taxon>
        <taxon>Pseudomonadati</taxon>
        <taxon>Bacteroidota</taxon>
        <taxon>Bacteroidia</taxon>
        <taxon>Marinilabiliales</taxon>
        <taxon>Prolixibacteraceae</taxon>
        <taxon>Halosquirtibacter</taxon>
    </lineage>
</organism>
<accession>A0AC61NBV6</accession>
<name>A0AC61NBV6_9BACT</name>
<proteinExistence type="predicted"/>